<accession>A0A0D6PE92</accession>
<organism evidence="1 2">
    <name type="scientific">Acidocella aminolytica 101 = DSM 11237</name>
    <dbReference type="NCBI Taxonomy" id="1120923"/>
    <lineage>
        <taxon>Bacteria</taxon>
        <taxon>Pseudomonadati</taxon>
        <taxon>Pseudomonadota</taxon>
        <taxon>Alphaproteobacteria</taxon>
        <taxon>Acetobacterales</taxon>
        <taxon>Acidocellaceae</taxon>
        <taxon>Acidocella</taxon>
    </lineage>
</organism>
<name>A0A0D6PE92_9PROT</name>
<evidence type="ECO:0000313" key="1">
    <source>
        <dbReference type="EMBL" id="GAN79528.1"/>
    </source>
</evidence>
<comment type="caution">
    <text evidence="1">The sequence shown here is derived from an EMBL/GenBank/DDBJ whole genome shotgun (WGS) entry which is preliminary data.</text>
</comment>
<protein>
    <submittedName>
        <fullName evidence="1">Uncharacterized protein</fullName>
    </submittedName>
</protein>
<dbReference type="AlphaFoldDB" id="A0A0D6PE92"/>
<gene>
    <name evidence="1" type="ORF">Aam_022_015</name>
</gene>
<reference evidence="1 2" key="1">
    <citation type="submission" date="2012-11" db="EMBL/GenBank/DDBJ databases">
        <title>Whole genome sequence of Acidocella aminolytica 101 = DSM 11237.</title>
        <authorList>
            <person name="Azuma Y."/>
            <person name="Higashiura N."/>
            <person name="Hirakawa H."/>
            <person name="Matsushita K."/>
        </authorList>
    </citation>
    <scope>NUCLEOTIDE SEQUENCE [LARGE SCALE GENOMIC DNA]</scope>
    <source>
        <strain evidence="2">101 / DSM 11237</strain>
    </source>
</reference>
<sequence length="44" mass="5211">MCGLPSAHLCRPQDRQSDWQEYQERANRCRAEEQKGRSRVCPPH</sequence>
<dbReference type="Proteomes" id="UP000032668">
    <property type="component" value="Unassembled WGS sequence"/>
</dbReference>
<keyword evidence="2" id="KW-1185">Reference proteome</keyword>
<proteinExistence type="predicted"/>
<evidence type="ECO:0000313" key="2">
    <source>
        <dbReference type="Proteomes" id="UP000032668"/>
    </source>
</evidence>
<dbReference type="EMBL" id="BANC01000022">
    <property type="protein sequence ID" value="GAN79528.1"/>
    <property type="molecule type" value="Genomic_DNA"/>
</dbReference>